<dbReference type="Pfam" id="PF02798">
    <property type="entry name" value="GST_N"/>
    <property type="match status" value="1"/>
</dbReference>
<dbReference type="InterPro" id="IPR050213">
    <property type="entry name" value="GST_superfamily"/>
</dbReference>
<evidence type="ECO:0000256" key="4">
    <source>
        <dbReference type="ARBA" id="ARBA00047960"/>
    </source>
</evidence>
<evidence type="ECO:0000313" key="7">
    <source>
        <dbReference type="EMBL" id="KAK0429496.1"/>
    </source>
</evidence>
<dbReference type="AlphaFoldDB" id="A0AA39MCA1"/>
<comment type="caution">
    <text evidence="7">The sequence shown here is derived from an EMBL/GenBank/DDBJ whole genome shotgun (WGS) entry which is preliminary data.</text>
</comment>
<dbReference type="EMBL" id="JAUCMV010000001">
    <property type="protein sequence ID" value="KAK0429496.1"/>
    <property type="molecule type" value="Genomic_DNA"/>
</dbReference>
<dbReference type="Gene3D" id="1.20.1050.130">
    <property type="match status" value="1"/>
</dbReference>
<gene>
    <name evidence="7" type="ORF">QR680_011407</name>
</gene>
<dbReference type="SUPFAM" id="SSF47616">
    <property type="entry name" value="GST C-terminal domain-like"/>
    <property type="match status" value="1"/>
</dbReference>
<dbReference type="SFLD" id="SFLDG01205">
    <property type="entry name" value="AMPS.1"/>
    <property type="match status" value="1"/>
</dbReference>
<comment type="similarity">
    <text evidence="3">Belongs to the GST superfamily. Sigma family.</text>
</comment>
<dbReference type="InterPro" id="IPR036282">
    <property type="entry name" value="Glutathione-S-Trfase_C_sf"/>
</dbReference>
<reference evidence="7" key="1">
    <citation type="submission" date="2023-06" db="EMBL/GenBank/DDBJ databases">
        <title>Genomic analysis of the entomopathogenic nematode Steinernema hermaphroditum.</title>
        <authorList>
            <person name="Schwarz E.M."/>
            <person name="Heppert J.K."/>
            <person name="Baniya A."/>
            <person name="Schwartz H.T."/>
            <person name="Tan C.-H."/>
            <person name="Antoshechkin I."/>
            <person name="Sternberg P.W."/>
            <person name="Goodrich-Blair H."/>
            <person name="Dillman A.R."/>
        </authorList>
    </citation>
    <scope>NUCLEOTIDE SEQUENCE</scope>
    <source>
        <strain evidence="7">PS9179</strain>
        <tissue evidence="7">Whole animal</tissue>
    </source>
</reference>
<feature type="domain" description="GST N-terminal" evidence="5">
    <location>
        <begin position="2"/>
        <end position="80"/>
    </location>
</feature>
<dbReference type="InterPro" id="IPR004046">
    <property type="entry name" value="GST_C"/>
</dbReference>
<evidence type="ECO:0000259" key="6">
    <source>
        <dbReference type="PROSITE" id="PS50405"/>
    </source>
</evidence>
<dbReference type="SFLD" id="SFLDG00363">
    <property type="entry name" value="AMPS_(cytGST):_Alpha-__Mu-__Pi"/>
    <property type="match status" value="1"/>
</dbReference>
<dbReference type="FunFam" id="3.40.30.10:FF:000258">
    <property type="entry name" value="Glutathione S-transferase"/>
    <property type="match status" value="1"/>
</dbReference>
<dbReference type="PROSITE" id="PS50404">
    <property type="entry name" value="GST_NTER"/>
    <property type="match status" value="1"/>
</dbReference>
<evidence type="ECO:0000313" key="8">
    <source>
        <dbReference type="Proteomes" id="UP001175271"/>
    </source>
</evidence>
<dbReference type="CDD" id="cd03039">
    <property type="entry name" value="GST_N_Sigma_like"/>
    <property type="match status" value="1"/>
</dbReference>
<keyword evidence="8" id="KW-1185">Reference proteome</keyword>
<accession>A0AA39MCA1</accession>
<dbReference type="Pfam" id="PF14497">
    <property type="entry name" value="GST_C_3"/>
    <property type="match status" value="1"/>
</dbReference>
<evidence type="ECO:0000256" key="2">
    <source>
        <dbReference type="ARBA" id="ARBA00022679"/>
    </source>
</evidence>
<name>A0AA39MCA1_9BILA</name>
<keyword evidence="2" id="KW-0808">Transferase</keyword>
<dbReference type="InterPro" id="IPR040079">
    <property type="entry name" value="Glutathione_S-Trfase"/>
</dbReference>
<dbReference type="Proteomes" id="UP001175271">
    <property type="component" value="Unassembled WGS sequence"/>
</dbReference>
<evidence type="ECO:0000259" key="5">
    <source>
        <dbReference type="PROSITE" id="PS50404"/>
    </source>
</evidence>
<dbReference type="SFLD" id="SFLDS00019">
    <property type="entry name" value="Glutathione_Transferase_(cytos"/>
    <property type="match status" value="1"/>
</dbReference>
<dbReference type="GO" id="GO:0004364">
    <property type="term" value="F:glutathione transferase activity"/>
    <property type="evidence" value="ECO:0007669"/>
    <property type="project" value="UniProtKB-EC"/>
</dbReference>
<proteinExistence type="inferred from homology"/>
<dbReference type="PROSITE" id="PS50405">
    <property type="entry name" value="GST_CTER"/>
    <property type="match status" value="1"/>
</dbReference>
<evidence type="ECO:0000256" key="1">
    <source>
        <dbReference type="ARBA" id="ARBA00012452"/>
    </source>
</evidence>
<evidence type="ECO:0000256" key="3">
    <source>
        <dbReference type="ARBA" id="ARBA00038317"/>
    </source>
</evidence>
<comment type="catalytic activity">
    <reaction evidence="4">
        <text>RX + glutathione = an S-substituted glutathione + a halide anion + H(+)</text>
        <dbReference type="Rhea" id="RHEA:16437"/>
        <dbReference type="ChEBI" id="CHEBI:15378"/>
        <dbReference type="ChEBI" id="CHEBI:16042"/>
        <dbReference type="ChEBI" id="CHEBI:17792"/>
        <dbReference type="ChEBI" id="CHEBI:57925"/>
        <dbReference type="ChEBI" id="CHEBI:90779"/>
        <dbReference type="EC" id="2.5.1.18"/>
    </reaction>
</comment>
<dbReference type="InterPro" id="IPR036249">
    <property type="entry name" value="Thioredoxin-like_sf"/>
</dbReference>
<dbReference type="PANTHER" id="PTHR11571:SF224">
    <property type="entry name" value="HEMATOPOIETIC PROSTAGLANDIN D SYNTHASE"/>
    <property type="match status" value="1"/>
</dbReference>
<protein>
    <recommendedName>
        <fullName evidence="1">glutathione transferase</fullName>
        <ecNumber evidence="1">2.5.1.18</ecNumber>
    </recommendedName>
</protein>
<dbReference type="GO" id="GO:0006749">
    <property type="term" value="P:glutathione metabolic process"/>
    <property type="evidence" value="ECO:0007669"/>
    <property type="project" value="TreeGrafter"/>
</dbReference>
<organism evidence="7 8">
    <name type="scientific">Steinernema hermaphroditum</name>
    <dbReference type="NCBI Taxonomy" id="289476"/>
    <lineage>
        <taxon>Eukaryota</taxon>
        <taxon>Metazoa</taxon>
        <taxon>Ecdysozoa</taxon>
        <taxon>Nematoda</taxon>
        <taxon>Chromadorea</taxon>
        <taxon>Rhabditida</taxon>
        <taxon>Tylenchina</taxon>
        <taxon>Panagrolaimomorpha</taxon>
        <taxon>Strongyloidoidea</taxon>
        <taxon>Steinernematidae</taxon>
        <taxon>Steinernema</taxon>
    </lineage>
</organism>
<dbReference type="InterPro" id="IPR004045">
    <property type="entry name" value="Glutathione_S-Trfase_N"/>
</dbReference>
<dbReference type="PANTHER" id="PTHR11571">
    <property type="entry name" value="GLUTATHIONE S-TRANSFERASE"/>
    <property type="match status" value="1"/>
</dbReference>
<dbReference type="EC" id="2.5.1.18" evidence="1"/>
<dbReference type="InterPro" id="IPR010987">
    <property type="entry name" value="Glutathione-S-Trfase_C-like"/>
</dbReference>
<feature type="domain" description="GST C-terminal" evidence="6">
    <location>
        <begin position="82"/>
        <end position="205"/>
    </location>
</feature>
<dbReference type="SUPFAM" id="SSF52833">
    <property type="entry name" value="Thioredoxin-like"/>
    <property type="match status" value="1"/>
</dbReference>
<sequence>MVAYKLHYFEGIGGRAELIRFLLAYGEIPYEEVLIPMQEWPNHKANYPNGQVPVLEVDGKVLTQSLAIARYFAKKLDLTGRDDWEAAQADAFIGIIEDTIIVLKNKDLLMKMVMGNGNASAAEITEALTPFLERLEKHLQGTNGLNLVGNKLTWADFGVADWFKRYSISVPALFDSFPATKKFVDNVHELPKIKEYVAKRTIKFF</sequence>